<reference evidence="4" key="1">
    <citation type="submission" date="2015-07" db="EMBL/GenBank/DDBJ databases">
        <title>Adaptation to a free-living lifestyle via gene acquisitions in the diplomonad Trepomonas sp. PC1.</title>
        <authorList>
            <person name="Xu F."/>
            <person name="Jerlstrom-Hultqvist J."/>
            <person name="Kolisko M."/>
            <person name="Simpson A.G.B."/>
            <person name="Roger A.J."/>
            <person name="Svard S.G."/>
            <person name="Andersson J.O."/>
        </authorList>
    </citation>
    <scope>NUCLEOTIDE SEQUENCE</scope>
    <source>
        <strain evidence="4">PC1</strain>
    </source>
</reference>
<keyword evidence="2" id="KW-1133">Transmembrane helix</keyword>
<dbReference type="Pfam" id="PF01105">
    <property type="entry name" value="EMP24_GP25L"/>
    <property type="match status" value="1"/>
</dbReference>
<evidence type="ECO:0000313" key="4">
    <source>
        <dbReference type="EMBL" id="JAP93569.1"/>
    </source>
</evidence>
<protein>
    <submittedName>
        <fullName evidence="4">Emp24/gp25L/p24 family/GOLD domain-containing protein</fullName>
    </submittedName>
</protein>
<feature type="non-terminal residue" evidence="4">
    <location>
        <position position="1"/>
    </location>
</feature>
<gene>
    <name evidence="4" type="ORF">TPC1_14107</name>
</gene>
<comment type="similarity">
    <text evidence="1">Belongs to the EMP24/GP25L family.</text>
</comment>
<accession>A0A146KE26</accession>
<name>A0A146KE26_9EUKA</name>
<dbReference type="InterPro" id="IPR009038">
    <property type="entry name" value="GOLD_dom"/>
</dbReference>
<evidence type="ECO:0000256" key="1">
    <source>
        <dbReference type="RuleBase" id="RU003827"/>
    </source>
</evidence>
<sequence length="179" mass="20197">LSSLQIQFELQQGQQQCFFEELPKGATLRGTYGINTDQKAPSVTINIKSHHLDLLDSVITGSQTFSFLLQISTQHEICFKAEEIPQSPSLKREVYFTVEAGLIPQKTDDKIATVNNALTMSQETEIDQWYSKLRINELLKVGNSVKSQVLWIGVLSIAVAWGVVIFQNTWIAIQVKKRM</sequence>
<proteinExistence type="inferred from homology"/>
<dbReference type="GO" id="GO:0016020">
    <property type="term" value="C:membrane"/>
    <property type="evidence" value="ECO:0007669"/>
    <property type="project" value="UniProtKB-SubCell"/>
</dbReference>
<feature type="transmembrane region" description="Helical" evidence="2">
    <location>
        <begin position="149"/>
        <end position="173"/>
    </location>
</feature>
<feature type="domain" description="GOLD" evidence="3">
    <location>
        <begin position="15"/>
        <end position="100"/>
    </location>
</feature>
<comment type="subcellular location">
    <subcellularLocation>
        <location evidence="1">Membrane</location>
        <topology evidence="1">Single-pass type I membrane protein</topology>
    </subcellularLocation>
</comment>
<evidence type="ECO:0000259" key="3">
    <source>
        <dbReference type="PROSITE" id="PS50866"/>
    </source>
</evidence>
<dbReference type="PROSITE" id="PS50866">
    <property type="entry name" value="GOLD"/>
    <property type="match status" value="1"/>
</dbReference>
<evidence type="ECO:0000256" key="2">
    <source>
        <dbReference type="SAM" id="Phobius"/>
    </source>
</evidence>
<dbReference type="AlphaFoldDB" id="A0A146KE26"/>
<keyword evidence="1 2" id="KW-0812">Transmembrane</keyword>
<keyword evidence="2" id="KW-0472">Membrane</keyword>
<dbReference type="EMBL" id="GDID01003037">
    <property type="protein sequence ID" value="JAP93569.1"/>
    <property type="molecule type" value="Transcribed_RNA"/>
</dbReference>
<organism evidence="4">
    <name type="scientific">Trepomonas sp. PC1</name>
    <dbReference type="NCBI Taxonomy" id="1076344"/>
    <lineage>
        <taxon>Eukaryota</taxon>
        <taxon>Metamonada</taxon>
        <taxon>Diplomonadida</taxon>
        <taxon>Hexamitidae</taxon>
        <taxon>Hexamitinae</taxon>
        <taxon>Trepomonas</taxon>
    </lineage>
</organism>
<dbReference type="SMART" id="SM01190">
    <property type="entry name" value="EMP24_GP25L"/>
    <property type="match status" value="1"/>
</dbReference>